<evidence type="ECO:0000313" key="1">
    <source>
        <dbReference type="EMBL" id="GMF15673.1"/>
    </source>
</evidence>
<sequence length="304" mass="34059">MQVKPWITSQPSCSLLVTDCYEFNISGAKDEVVNLWRGFVIRHCSHLEVPALLQEFSSLNVLKLYNSTIKSWEESATISQKYHPDLNMLYLVRVTMVNGELPVGLLGGDFPEMLRDIEFCYTNLRTLPDDFDLKWPKFASIYFEACEFTEVPASLARLAPIDLSLASNPISSIPAVGFLHIGSTLISELPQLVSDVSPSMVLRVDNTNISFFWDWMDTVVASIDSMLPPPILATNSPYCSDLQKIYAGKKTRFSAPLREGQSLLLSNASVENWPVLQAAVSCILWPSTWFPLDFEDGYSGIKTE</sequence>
<dbReference type="AlphaFoldDB" id="A0A9W6TL40"/>
<proteinExistence type="predicted"/>
<dbReference type="Proteomes" id="UP001165083">
    <property type="component" value="Unassembled WGS sequence"/>
</dbReference>
<organism evidence="1 2">
    <name type="scientific">Phytophthora lilii</name>
    <dbReference type="NCBI Taxonomy" id="2077276"/>
    <lineage>
        <taxon>Eukaryota</taxon>
        <taxon>Sar</taxon>
        <taxon>Stramenopiles</taxon>
        <taxon>Oomycota</taxon>
        <taxon>Peronosporomycetes</taxon>
        <taxon>Peronosporales</taxon>
        <taxon>Peronosporaceae</taxon>
        <taxon>Phytophthora</taxon>
    </lineage>
</organism>
<dbReference type="EMBL" id="BSXW01000228">
    <property type="protein sequence ID" value="GMF15673.1"/>
    <property type="molecule type" value="Genomic_DNA"/>
</dbReference>
<dbReference type="SUPFAM" id="SSF52058">
    <property type="entry name" value="L domain-like"/>
    <property type="match status" value="1"/>
</dbReference>
<reference evidence="1" key="1">
    <citation type="submission" date="2023-04" db="EMBL/GenBank/DDBJ databases">
        <title>Phytophthora lilii NBRC 32176.</title>
        <authorList>
            <person name="Ichikawa N."/>
            <person name="Sato H."/>
            <person name="Tonouchi N."/>
        </authorList>
    </citation>
    <scope>NUCLEOTIDE SEQUENCE</scope>
    <source>
        <strain evidence="1">NBRC 32176</strain>
    </source>
</reference>
<keyword evidence="2" id="KW-1185">Reference proteome</keyword>
<dbReference type="OrthoDB" id="91923at2759"/>
<name>A0A9W6TL40_9STRA</name>
<evidence type="ECO:0000313" key="2">
    <source>
        <dbReference type="Proteomes" id="UP001165083"/>
    </source>
</evidence>
<protein>
    <submittedName>
        <fullName evidence="1">Unnamed protein product</fullName>
    </submittedName>
</protein>
<gene>
    <name evidence="1" type="ORF">Plil01_000543700</name>
</gene>
<comment type="caution">
    <text evidence="1">The sequence shown here is derived from an EMBL/GenBank/DDBJ whole genome shotgun (WGS) entry which is preliminary data.</text>
</comment>
<dbReference type="InterPro" id="IPR032675">
    <property type="entry name" value="LRR_dom_sf"/>
</dbReference>
<accession>A0A9W6TL40</accession>
<dbReference type="Gene3D" id="3.80.10.10">
    <property type="entry name" value="Ribonuclease Inhibitor"/>
    <property type="match status" value="1"/>
</dbReference>